<organism evidence="6 7">
    <name type="scientific">Sphingobacterium hungaricum</name>
    <dbReference type="NCBI Taxonomy" id="2082723"/>
    <lineage>
        <taxon>Bacteria</taxon>
        <taxon>Pseudomonadati</taxon>
        <taxon>Bacteroidota</taxon>
        <taxon>Sphingobacteriia</taxon>
        <taxon>Sphingobacteriales</taxon>
        <taxon>Sphingobacteriaceae</taxon>
        <taxon>Sphingobacterium</taxon>
    </lineage>
</organism>
<dbReference type="GO" id="GO:0016985">
    <property type="term" value="F:mannan endo-1,4-beta-mannosidase activity"/>
    <property type="evidence" value="ECO:0007669"/>
    <property type="project" value="InterPro"/>
</dbReference>
<dbReference type="PANTHER" id="PTHR40079">
    <property type="entry name" value="MANNAN ENDO-1,4-BETA-MANNOSIDASE E-RELATED"/>
    <property type="match status" value="1"/>
</dbReference>
<evidence type="ECO:0000256" key="2">
    <source>
        <dbReference type="ARBA" id="ARBA00022801"/>
    </source>
</evidence>
<keyword evidence="2 4" id="KW-0378">Hydrolase</keyword>
<dbReference type="Pfam" id="PF02156">
    <property type="entry name" value="Glyco_hydro_26"/>
    <property type="match status" value="1"/>
</dbReference>
<evidence type="ECO:0000256" key="4">
    <source>
        <dbReference type="PROSITE-ProRule" id="PRU01100"/>
    </source>
</evidence>
<dbReference type="EMBL" id="PRDK01000001">
    <property type="protein sequence ID" value="MBE8712453.1"/>
    <property type="molecule type" value="Genomic_DNA"/>
</dbReference>
<sequence>MKMYHALLFAALVACFSCEKSTSTEEEVTKPETEVALQLFDKSATLETKALYSQLWRIQSKGFMFGHHDGLIYGREWTNEPGRSDVKEIVDDYPAVFSVDFAELMDDRKNTSTLNAARKRTILEARKRGEVITAVCHLNNPLTGGDSWDNSSNDVAKQILLEGSATNLKFKSWLDNLAEFALSLKDDNGKAIPIIFRPFHEHTQQWSWWGSKCTTAEEFIQLWKFTQSYLKDTKSVHNFIYAISPQRDNNGTKQDLLFRWPGDDAVDFIGMDCYHGANTQAFQSNLRALQELSQEKLKPCGVTEIGIEGIQNGGAPYTTYWTNEILIPMIGKKVSMVVLWRNAYDPLKQGMHFYGPWKNHSSTDDFKVLFRSTVSLFSKDLPNMYVMADKVTVN</sequence>
<dbReference type="Gene3D" id="3.20.20.80">
    <property type="entry name" value="Glycosidases"/>
    <property type="match status" value="1"/>
</dbReference>
<dbReference type="AlphaFoldDB" id="A0A928YQK4"/>
<dbReference type="GO" id="GO:0006080">
    <property type="term" value="P:substituted mannan metabolic process"/>
    <property type="evidence" value="ECO:0007669"/>
    <property type="project" value="InterPro"/>
</dbReference>
<feature type="domain" description="GH26" evidence="5">
    <location>
        <begin position="46"/>
        <end position="372"/>
    </location>
</feature>
<dbReference type="PANTHER" id="PTHR40079:SF4">
    <property type="entry name" value="GH26 DOMAIN-CONTAINING PROTEIN-RELATED"/>
    <property type="match status" value="1"/>
</dbReference>
<protein>
    <submittedName>
        <fullName evidence="6">Beta-mannosidase</fullName>
    </submittedName>
</protein>
<dbReference type="SUPFAM" id="SSF51445">
    <property type="entry name" value="(Trans)glycosidases"/>
    <property type="match status" value="1"/>
</dbReference>
<evidence type="ECO:0000313" key="7">
    <source>
        <dbReference type="Proteomes" id="UP000616201"/>
    </source>
</evidence>
<reference evidence="6" key="1">
    <citation type="submission" date="2018-02" db="EMBL/GenBank/DDBJ databases">
        <authorList>
            <person name="Vasarhelyi B.M."/>
            <person name="Deshmukh S."/>
            <person name="Balint B."/>
            <person name="Kukolya J."/>
        </authorList>
    </citation>
    <scope>NUCLEOTIDE SEQUENCE</scope>
    <source>
        <strain evidence="6">KB22</strain>
    </source>
</reference>
<feature type="active site" description="Proton donor" evidence="4">
    <location>
        <position position="201"/>
    </location>
</feature>
<dbReference type="PROSITE" id="PS51257">
    <property type="entry name" value="PROKAR_LIPOPROTEIN"/>
    <property type="match status" value="1"/>
</dbReference>
<accession>A0A928YQK4</accession>
<proteinExistence type="inferred from homology"/>
<feature type="active site" description="Nucleophile" evidence="4">
    <location>
        <position position="304"/>
    </location>
</feature>
<keyword evidence="7" id="KW-1185">Reference proteome</keyword>
<dbReference type="PROSITE" id="PS51764">
    <property type="entry name" value="GH26"/>
    <property type="match status" value="1"/>
</dbReference>
<comment type="similarity">
    <text evidence="1 4">Belongs to the glycosyl hydrolase 26 family.</text>
</comment>
<dbReference type="InterPro" id="IPR017853">
    <property type="entry name" value="GH"/>
</dbReference>
<dbReference type="InterPro" id="IPR022790">
    <property type="entry name" value="GH26_dom"/>
</dbReference>
<evidence type="ECO:0000313" key="6">
    <source>
        <dbReference type="EMBL" id="MBE8712453.1"/>
    </source>
</evidence>
<name>A0A928YQK4_9SPHI</name>
<gene>
    <name evidence="6" type="ORF">C4F49_02005</name>
</gene>
<dbReference type="Proteomes" id="UP000616201">
    <property type="component" value="Unassembled WGS sequence"/>
</dbReference>
<dbReference type="RefSeq" id="WP_196934786.1">
    <property type="nucleotide sequence ID" value="NZ_MU158698.1"/>
</dbReference>
<dbReference type="PRINTS" id="PR00739">
    <property type="entry name" value="GLHYDRLASE26"/>
</dbReference>
<keyword evidence="3 4" id="KW-0326">Glycosidase</keyword>
<evidence type="ECO:0000259" key="5">
    <source>
        <dbReference type="PROSITE" id="PS51764"/>
    </source>
</evidence>
<evidence type="ECO:0000256" key="3">
    <source>
        <dbReference type="ARBA" id="ARBA00023295"/>
    </source>
</evidence>
<comment type="caution">
    <text evidence="6">The sequence shown here is derived from an EMBL/GenBank/DDBJ whole genome shotgun (WGS) entry which is preliminary data.</text>
</comment>
<evidence type="ECO:0000256" key="1">
    <source>
        <dbReference type="ARBA" id="ARBA00007754"/>
    </source>
</evidence>
<dbReference type="InterPro" id="IPR000805">
    <property type="entry name" value="Glyco_hydro_26"/>
</dbReference>